<dbReference type="Proteomes" id="UP000295399">
    <property type="component" value="Unassembled WGS sequence"/>
</dbReference>
<dbReference type="Pfam" id="PF00596">
    <property type="entry name" value="Aldolase_II"/>
    <property type="match status" value="1"/>
</dbReference>
<dbReference type="GO" id="GO:0005856">
    <property type="term" value="C:cytoskeleton"/>
    <property type="evidence" value="ECO:0007669"/>
    <property type="project" value="TreeGrafter"/>
</dbReference>
<dbReference type="PANTHER" id="PTHR10672">
    <property type="entry name" value="ADDUCIN"/>
    <property type="match status" value="1"/>
</dbReference>
<dbReference type="InterPro" id="IPR036409">
    <property type="entry name" value="Aldolase_II/adducin_N_sf"/>
</dbReference>
<dbReference type="NCBIfam" id="NF005451">
    <property type="entry name" value="PRK07044.1"/>
    <property type="match status" value="1"/>
</dbReference>
<name>A0A4R2PPV3_RHOSA</name>
<accession>A0A4R2PPV3</accession>
<evidence type="ECO:0000313" key="3">
    <source>
        <dbReference type="EMBL" id="TCP37812.1"/>
    </source>
</evidence>
<protein>
    <submittedName>
        <fullName evidence="3">Ribulose-5-phosphate 4-epimerase/fuculose-1-phosphate aldolase</fullName>
    </submittedName>
</protein>
<dbReference type="SUPFAM" id="SSF53639">
    <property type="entry name" value="AraD/HMP-PK domain-like"/>
    <property type="match status" value="1"/>
</dbReference>
<dbReference type="Gene3D" id="3.40.225.10">
    <property type="entry name" value="Class II aldolase/adducin N-terminal domain"/>
    <property type="match status" value="1"/>
</dbReference>
<dbReference type="AlphaFoldDB" id="A0A4R2PPV3"/>
<evidence type="ECO:0000256" key="1">
    <source>
        <dbReference type="ARBA" id="ARBA00037961"/>
    </source>
</evidence>
<comment type="similarity">
    <text evidence="1">Belongs to the aldolase class II family.</text>
</comment>
<dbReference type="GO" id="GO:0051015">
    <property type="term" value="F:actin filament binding"/>
    <property type="evidence" value="ECO:0007669"/>
    <property type="project" value="TreeGrafter"/>
</dbReference>
<comment type="caution">
    <text evidence="3">The sequence shown here is derived from an EMBL/GenBank/DDBJ whole genome shotgun (WGS) entry which is preliminary data.</text>
</comment>
<dbReference type="InterPro" id="IPR001303">
    <property type="entry name" value="Aldolase_II/adducin_N"/>
</dbReference>
<dbReference type="RefSeq" id="WP_132707469.1">
    <property type="nucleotide sequence ID" value="NZ_JACIGF010000002.1"/>
</dbReference>
<sequence>MATVAATKPAETPDEQTLREDLAAAYRLVAHFGWDELIFTHLSVRIPGPDHQFLINPLGLLFEEITASSLVKIDLQGRPVGDNTQPVNPAGFVIHSAVHAAREDAQCVMHLHTVAGTAVAAQRDGLLPLSQNALLGWDDLAYHDYEGLAVETGEKERLVADLGTHNLMILRNHGLLTVGATVADAFVRLFILQRACEMQVAAQAGGADLIHQSDAMGHKVAAQGRAAFAAGAGLSWAALRRKLDRLDPGYRA</sequence>
<proteinExistence type="inferred from homology"/>
<dbReference type="SMART" id="SM01007">
    <property type="entry name" value="Aldolase_II"/>
    <property type="match status" value="1"/>
</dbReference>
<dbReference type="EMBL" id="SLXO01000002">
    <property type="protein sequence ID" value="TCP37812.1"/>
    <property type="molecule type" value="Genomic_DNA"/>
</dbReference>
<dbReference type="PANTHER" id="PTHR10672:SF3">
    <property type="entry name" value="PROTEIN HU-LI TAI SHAO"/>
    <property type="match status" value="1"/>
</dbReference>
<reference evidence="3 4" key="1">
    <citation type="submission" date="2019-03" db="EMBL/GenBank/DDBJ databases">
        <title>Genomic Encyclopedia of Type Strains, Phase IV (KMG-IV): sequencing the most valuable type-strain genomes for metagenomic binning, comparative biology and taxonomic classification.</title>
        <authorList>
            <person name="Goeker M."/>
        </authorList>
    </citation>
    <scope>NUCLEOTIDE SEQUENCE [LARGE SCALE GENOMIC DNA]</scope>
    <source>
        <strain evidence="3 4">DSM 2132</strain>
    </source>
</reference>
<organism evidence="3 4">
    <name type="scientific">Rhodothalassium salexigens DSM 2132</name>
    <dbReference type="NCBI Taxonomy" id="1188247"/>
    <lineage>
        <taxon>Bacteria</taxon>
        <taxon>Pseudomonadati</taxon>
        <taxon>Pseudomonadota</taxon>
        <taxon>Alphaproteobacteria</taxon>
        <taxon>Rhodothalassiales</taxon>
        <taxon>Rhodothalassiaceae</taxon>
        <taxon>Rhodothalassium</taxon>
    </lineage>
</organism>
<gene>
    <name evidence="3" type="ORF">EV659_102220</name>
</gene>
<dbReference type="InterPro" id="IPR051017">
    <property type="entry name" value="Aldolase-II_Adducin_sf"/>
</dbReference>
<feature type="domain" description="Class II aldolase/adducin N-terminal" evidence="2">
    <location>
        <begin position="20"/>
        <end position="200"/>
    </location>
</feature>
<dbReference type="OrthoDB" id="5291399at2"/>
<evidence type="ECO:0000313" key="4">
    <source>
        <dbReference type="Proteomes" id="UP000295399"/>
    </source>
</evidence>
<keyword evidence="4" id="KW-1185">Reference proteome</keyword>
<dbReference type="InParanoid" id="A0A4R2PPV3"/>
<evidence type="ECO:0000259" key="2">
    <source>
        <dbReference type="SMART" id="SM01007"/>
    </source>
</evidence>